<dbReference type="SUPFAM" id="SSF53383">
    <property type="entry name" value="PLP-dependent transferases"/>
    <property type="match status" value="1"/>
</dbReference>
<keyword evidence="3" id="KW-0210">Decarboxylase</keyword>
<gene>
    <name evidence="8" type="ORF">WJ0W_004929</name>
</gene>
<evidence type="ECO:0000313" key="8">
    <source>
        <dbReference type="EMBL" id="CAH8247676.1"/>
    </source>
</evidence>
<reference evidence="8" key="1">
    <citation type="submission" date="2022-06" db="EMBL/GenBank/DDBJ databases">
        <authorList>
            <person name="Dietemann V."/>
            <person name="Ory F."/>
            <person name="Dainat B."/>
            <person name="Oberhansli S."/>
        </authorList>
    </citation>
    <scope>NUCLEOTIDE SEQUENCE</scope>
    <source>
        <strain evidence="8">Ena-SAMPLE-TAB-26-04-2022-14:26:32:270-5432</strain>
    </source>
</reference>
<dbReference type="SUPFAM" id="SSF55904">
    <property type="entry name" value="Ornithine decarboxylase C-terminal domain"/>
    <property type="match status" value="1"/>
</dbReference>
<evidence type="ECO:0000313" key="9">
    <source>
        <dbReference type="Proteomes" id="UP001154322"/>
    </source>
</evidence>
<dbReference type="PANTHER" id="PTHR43277">
    <property type="entry name" value="ARGININE DECARBOXYLASE"/>
    <property type="match status" value="1"/>
</dbReference>
<evidence type="ECO:0000259" key="7">
    <source>
        <dbReference type="Pfam" id="PF03711"/>
    </source>
</evidence>
<keyword evidence="8" id="KW-0032">Aminotransferase</keyword>
<comment type="similarity">
    <text evidence="2">Belongs to the Orn/Lys/Arg decarboxylase class-I family.</text>
</comment>
<accession>A0ABM9G7F9</accession>
<dbReference type="EMBL" id="CALYLO010000007">
    <property type="protein sequence ID" value="CAH8247676.1"/>
    <property type="molecule type" value="Genomic_DNA"/>
</dbReference>
<evidence type="ECO:0000256" key="4">
    <source>
        <dbReference type="ARBA" id="ARBA00022898"/>
    </source>
</evidence>
<protein>
    <submittedName>
        <fullName evidence="8">Aminotransferase class V-fold PLP-dependent enzyme</fullName>
    </submittedName>
</protein>
<dbReference type="InterPro" id="IPR015424">
    <property type="entry name" value="PyrdxlP-dep_Trfase"/>
</dbReference>
<feature type="domain" description="Orn/Lys/Arg decarboxylases family 1 pyridoxal-P attachment site" evidence="6">
    <location>
        <begin position="18"/>
        <end position="323"/>
    </location>
</feature>
<keyword evidence="4" id="KW-0663">Pyridoxal phosphate</keyword>
<keyword evidence="5" id="KW-0456">Lyase</keyword>
<dbReference type="InterPro" id="IPR015421">
    <property type="entry name" value="PyrdxlP-dep_Trfase_major"/>
</dbReference>
<sequence length="526" mass="57251">MVYNGDKSFSHHIHQQAPLVGAMLDYMERRSASFHVPGHKDGELYRRMADEWPHPGRELLRSMASLLAMDTTEVEGTDDLHHPTGPIAEAQRLAARCFGAEETHFLIGGSTVGNMALLLSSCTRAGELIIVQRNIHKSILHGLMLAGATAVFLTPRTDSATGLTAVPEVETVREALNRYPHAKAVMITNPNYYGMGADIREMARVAHDHGIPLLVDEAHGAHFGFHPSVPPSSLSMGADGVVQSTHKMLGGMTMSAMLHVQGPRLDRDRLKQALTMLQSSSPSYPLMASLDLSRYWLERHGAAALEPGLEAARWLRERIQAMPAFELVPESDSAAAYHYQDPYKIVLRDRHDRLSGYELLDMLSAHGCVAEMADPRYVVAALSLSTSMGDVERLAQALEAVAVTIGDAPTYTTVRANDMVENAAGVIVSEPVPFSLYDAARAKSVRIPVSEAGGAIAAETVTPYPPGIPLLYRGERVTEAVVRQLERLAEAGAKCHGAGDPTLRTILIMANEINGTEEETQDEQYE</sequence>
<dbReference type="Gene3D" id="3.40.640.10">
    <property type="entry name" value="Type I PLP-dependent aspartate aminotransferase-like (Major domain)"/>
    <property type="match status" value="1"/>
</dbReference>
<dbReference type="Gene3D" id="3.90.105.10">
    <property type="entry name" value="Molybdopterin biosynthesis moea protein, domain 2"/>
    <property type="match status" value="1"/>
</dbReference>
<dbReference type="GO" id="GO:0008483">
    <property type="term" value="F:transaminase activity"/>
    <property type="evidence" value="ECO:0007669"/>
    <property type="project" value="UniProtKB-KW"/>
</dbReference>
<evidence type="ECO:0000256" key="2">
    <source>
        <dbReference type="ARBA" id="ARBA00010671"/>
    </source>
</evidence>
<dbReference type="Pfam" id="PF03711">
    <property type="entry name" value="OKR_DC_1_C"/>
    <property type="match status" value="1"/>
</dbReference>
<keyword evidence="9" id="KW-1185">Reference proteome</keyword>
<comment type="caution">
    <text evidence="8">The sequence shown here is derived from an EMBL/GenBank/DDBJ whole genome shotgun (WGS) entry which is preliminary data.</text>
</comment>
<dbReference type="InterPro" id="IPR036633">
    <property type="entry name" value="Prn/Lys/Arg_de-COase_C_sf"/>
</dbReference>
<evidence type="ECO:0000259" key="6">
    <source>
        <dbReference type="Pfam" id="PF01276"/>
    </source>
</evidence>
<evidence type="ECO:0000256" key="5">
    <source>
        <dbReference type="ARBA" id="ARBA00023239"/>
    </source>
</evidence>
<organism evidence="8 9">
    <name type="scientific">Paenibacillus melissococcoides</name>
    <dbReference type="NCBI Taxonomy" id="2912268"/>
    <lineage>
        <taxon>Bacteria</taxon>
        <taxon>Bacillati</taxon>
        <taxon>Bacillota</taxon>
        <taxon>Bacilli</taxon>
        <taxon>Bacillales</taxon>
        <taxon>Paenibacillaceae</taxon>
        <taxon>Paenibacillus</taxon>
    </lineage>
</organism>
<keyword evidence="8" id="KW-0808">Transferase</keyword>
<proteinExistence type="inferred from homology"/>
<dbReference type="InterPro" id="IPR052357">
    <property type="entry name" value="Orn_Lys_Arg_decarboxylase-I"/>
</dbReference>
<dbReference type="PANTHER" id="PTHR43277:SF3">
    <property type="entry name" value="DECARBOXYLASE, PUTATIVE-RELATED"/>
    <property type="match status" value="1"/>
</dbReference>
<evidence type="ECO:0000256" key="1">
    <source>
        <dbReference type="ARBA" id="ARBA00001933"/>
    </source>
</evidence>
<name>A0ABM9G7F9_9BACL</name>
<comment type="cofactor">
    <cofactor evidence="1">
        <name>pyridoxal 5'-phosphate</name>
        <dbReference type="ChEBI" id="CHEBI:597326"/>
    </cofactor>
</comment>
<dbReference type="Proteomes" id="UP001154322">
    <property type="component" value="Unassembled WGS sequence"/>
</dbReference>
<dbReference type="RefSeq" id="WP_213427237.1">
    <property type="nucleotide sequence ID" value="NZ_AP031286.1"/>
</dbReference>
<dbReference type="InterPro" id="IPR008286">
    <property type="entry name" value="Prn/Lys/Arg_de-COase_C"/>
</dbReference>
<evidence type="ECO:0000256" key="3">
    <source>
        <dbReference type="ARBA" id="ARBA00022793"/>
    </source>
</evidence>
<feature type="domain" description="Orn/Lys/Arg decarboxylase C-terminal" evidence="7">
    <location>
        <begin position="439"/>
        <end position="495"/>
    </location>
</feature>
<dbReference type="InterPro" id="IPR000310">
    <property type="entry name" value="Orn/Lys/Arg_deCO2ase_major_dom"/>
</dbReference>
<dbReference type="Pfam" id="PF01276">
    <property type="entry name" value="OKR_DC_1"/>
    <property type="match status" value="1"/>
</dbReference>